<evidence type="ECO:0000256" key="4">
    <source>
        <dbReference type="ARBA" id="ARBA00023295"/>
    </source>
</evidence>
<dbReference type="InterPro" id="IPR050985">
    <property type="entry name" value="Alpha-glycosidase_related"/>
</dbReference>
<gene>
    <name evidence="6" type="ORF">K8V15_06375</name>
</gene>
<comment type="catalytic activity">
    <reaction evidence="1">
        <text>Hydrolysis of terminal, non-reducing alpha-D-galactose residues in alpha-D-galactosides, including galactose oligosaccharides, galactomannans and galactolipids.</text>
        <dbReference type="EC" id="3.2.1.22"/>
    </reaction>
</comment>
<dbReference type="FunFam" id="3.20.20.70:FF:000118">
    <property type="entry name" value="Alpha-galactosidase"/>
    <property type="match status" value="1"/>
</dbReference>
<dbReference type="EC" id="3.2.1.22" evidence="2"/>
<dbReference type="Pfam" id="PF02065">
    <property type="entry name" value="Melibiase"/>
    <property type="match status" value="1"/>
</dbReference>
<evidence type="ECO:0000313" key="7">
    <source>
        <dbReference type="Proteomes" id="UP000712713"/>
    </source>
</evidence>
<proteinExistence type="predicted"/>
<dbReference type="Pfam" id="PF16875">
    <property type="entry name" value="Glyco_hydro_36N"/>
    <property type="match status" value="1"/>
</dbReference>
<evidence type="ECO:0000256" key="2">
    <source>
        <dbReference type="ARBA" id="ARBA00012755"/>
    </source>
</evidence>
<dbReference type="Gene3D" id="3.20.20.70">
    <property type="entry name" value="Aldolase class I"/>
    <property type="match status" value="1"/>
</dbReference>
<evidence type="ECO:0000256" key="1">
    <source>
        <dbReference type="ARBA" id="ARBA00001255"/>
    </source>
</evidence>
<dbReference type="GO" id="GO:0016052">
    <property type="term" value="P:carbohydrate catabolic process"/>
    <property type="evidence" value="ECO:0007669"/>
    <property type="project" value="InterPro"/>
</dbReference>
<dbReference type="PANTHER" id="PTHR43053:SF3">
    <property type="entry name" value="ALPHA-GALACTOSIDASE C-RELATED"/>
    <property type="match status" value="1"/>
</dbReference>
<dbReference type="CDD" id="cd14791">
    <property type="entry name" value="GH36"/>
    <property type="match status" value="1"/>
</dbReference>
<keyword evidence="4 6" id="KW-0326">Glycosidase</keyword>
<dbReference type="Proteomes" id="UP000712713">
    <property type="component" value="Unassembled WGS sequence"/>
</dbReference>
<dbReference type="InterPro" id="IPR038417">
    <property type="entry name" value="Alpga-gal_N_sf"/>
</dbReference>
<dbReference type="AlphaFoldDB" id="A0A921EQC8"/>
<protein>
    <recommendedName>
        <fullName evidence="2">alpha-galactosidase</fullName>
        <ecNumber evidence="2">3.2.1.22</ecNumber>
    </recommendedName>
</protein>
<reference evidence="6" key="2">
    <citation type="submission" date="2021-09" db="EMBL/GenBank/DDBJ databases">
        <authorList>
            <person name="Gilroy R."/>
        </authorList>
    </citation>
    <scope>NUCLEOTIDE SEQUENCE</scope>
    <source>
        <strain evidence="6">ChiGjej3B3-7470</strain>
    </source>
</reference>
<dbReference type="InterPro" id="IPR013785">
    <property type="entry name" value="Aldolase_TIM"/>
</dbReference>
<dbReference type="InterPro" id="IPR031704">
    <property type="entry name" value="Glyco_hydro_36_N"/>
</dbReference>
<dbReference type="InterPro" id="IPR000111">
    <property type="entry name" value="Glyco_hydro_27/36_CS"/>
</dbReference>
<dbReference type="Gene3D" id="2.70.98.60">
    <property type="entry name" value="alpha-galactosidase from lactobacil brevis"/>
    <property type="match status" value="1"/>
</dbReference>
<dbReference type="SUPFAM" id="SSF51445">
    <property type="entry name" value="(Trans)glycosidases"/>
    <property type="match status" value="1"/>
</dbReference>
<dbReference type="PRINTS" id="PR00743">
    <property type="entry name" value="GLHYDRLASE36"/>
</dbReference>
<keyword evidence="3 6" id="KW-0378">Hydrolase</keyword>
<feature type="domain" description="Glycosyl hydrolase family 36 N-terminal" evidence="5">
    <location>
        <begin position="26"/>
        <end position="255"/>
    </location>
</feature>
<name>A0A921EQC8_9ACTN</name>
<organism evidence="6 7">
    <name type="scientific">Tessaracoccus flavescens</name>
    <dbReference type="NCBI Taxonomy" id="399497"/>
    <lineage>
        <taxon>Bacteria</taxon>
        <taxon>Bacillati</taxon>
        <taxon>Actinomycetota</taxon>
        <taxon>Actinomycetes</taxon>
        <taxon>Propionibacteriales</taxon>
        <taxon>Propionibacteriaceae</taxon>
        <taxon>Tessaracoccus</taxon>
    </lineage>
</organism>
<evidence type="ECO:0000259" key="5">
    <source>
        <dbReference type="Pfam" id="PF16875"/>
    </source>
</evidence>
<comment type="caution">
    <text evidence="6">The sequence shown here is derived from an EMBL/GenBank/DDBJ whole genome shotgun (WGS) entry which is preliminary data.</text>
</comment>
<evidence type="ECO:0000256" key="3">
    <source>
        <dbReference type="ARBA" id="ARBA00022801"/>
    </source>
</evidence>
<dbReference type="InterPro" id="IPR002252">
    <property type="entry name" value="Glyco_hydro_36"/>
</dbReference>
<dbReference type="GO" id="GO:0004557">
    <property type="term" value="F:alpha-galactosidase activity"/>
    <property type="evidence" value="ECO:0007669"/>
    <property type="project" value="UniProtKB-EC"/>
</dbReference>
<dbReference type="InterPro" id="IPR017853">
    <property type="entry name" value="GH"/>
</dbReference>
<dbReference type="PROSITE" id="PS00512">
    <property type="entry name" value="ALPHA_GALACTOSIDASE"/>
    <property type="match status" value="1"/>
</dbReference>
<dbReference type="PANTHER" id="PTHR43053">
    <property type="entry name" value="GLYCOSIDASE FAMILY 31"/>
    <property type="match status" value="1"/>
</dbReference>
<accession>A0A921EQC8</accession>
<evidence type="ECO:0000313" key="6">
    <source>
        <dbReference type="EMBL" id="HJE51586.1"/>
    </source>
</evidence>
<sequence>MPELPITLHLNRGGTSAVLHVTADGVPHLAHWGESLGELSEEQLDALVAAQIPPVVSGSADMPPTMALVPLQSDGWLGTPGLVGSRRGRGLFPAFRPVAVRAEDDAIAVDLHDDEAELDLTLELELTDAGLLRCRAILTNAGEGGYDLESLVLALPTPAAETRVIDQTGRHLRERDIQTHEFTIGSHERTVRVARAHSASAIHGTCAEGAGWRSGLVHYIHVAWSGNIVSKAERDTLGFQGLLGGELLYPGEITLDHGESYETPWIIATWGDGLDAAAARIHAYIRGFANYPATLRPVTLNAWEAVYFDHSLPRLLKIVDAAAAIGVERFVLDDGWFGSRRDDTSGLGDWVISPEVWPDGITPLADAVHAHGMQFGLWVEPEMINPDSDAARAHPEWILSPATHQPRLARHQQVIDLTNPEAFEHVRSQLIAVLDSTPIDYLKWDFNRDLYEAVSPRTGLPAYHAQTHAAYALIDALLEHQPGLEIESCAGGGGRVDLEIMRRTVRVWGSDCIDPLERKLIEAGTALLLPPELVGSHVASPTSHTTGRTQELGFRASNALFSHMGIEWDLTKASEADRAELGAWVALHKRLRPFLHSGTTVHADHPDRSWWVHGVVGEDRAIYALTRMATGAVRPTPPLCLPGLDPDTVYLVRELLPDGVASPASGHHFPMVPWWENGLTLTGRALATAGLRFPDLNPEQTILLEARVVG</sequence>
<dbReference type="EMBL" id="DYZF01000163">
    <property type="protein sequence ID" value="HJE51586.1"/>
    <property type="molecule type" value="Genomic_DNA"/>
</dbReference>
<reference evidence="6" key="1">
    <citation type="journal article" date="2021" name="PeerJ">
        <title>Extensive microbial diversity within the chicken gut microbiome revealed by metagenomics and culture.</title>
        <authorList>
            <person name="Gilroy R."/>
            <person name="Ravi A."/>
            <person name="Getino M."/>
            <person name="Pursley I."/>
            <person name="Horton D.L."/>
            <person name="Alikhan N.F."/>
            <person name="Baker D."/>
            <person name="Gharbi K."/>
            <person name="Hall N."/>
            <person name="Watson M."/>
            <person name="Adriaenssens E.M."/>
            <person name="Foster-Nyarko E."/>
            <person name="Jarju S."/>
            <person name="Secka A."/>
            <person name="Antonio M."/>
            <person name="Oren A."/>
            <person name="Chaudhuri R.R."/>
            <person name="La Ragione R."/>
            <person name="Hildebrand F."/>
            <person name="Pallen M.J."/>
        </authorList>
    </citation>
    <scope>NUCLEOTIDE SEQUENCE</scope>
    <source>
        <strain evidence="6">ChiGjej3B3-7470</strain>
    </source>
</reference>